<protein>
    <submittedName>
        <fullName evidence="1">Uncharacterized protein</fullName>
    </submittedName>
</protein>
<accession>A0A0A9DZW3</accession>
<reference evidence="1" key="1">
    <citation type="submission" date="2014-09" db="EMBL/GenBank/DDBJ databases">
        <authorList>
            <person name="Magalhaes I.L.F."/>
            <person name="Oliveira U."/>
            <person name="Santos F.R."/>
            <person name="Vidigal T.H.D.A."/>
            <person name="Brescovit A.D."/>
            <person name="Santos A.J."/>
        </authorList>
    </citation>
    <scope>NUCLEOTIDE SEQUENCE</scope>
    <source>
        <tissue evidence="1">Shoot tissue taken approximately 20 cm above the soil surface</tissue>
    </source>
</reference>
<dbReference type="EMBL" id="GBRH01204554">
    <property type="protein sequence ID" value="JAD93341.1"/>
    <property type="molecule type" value="Transcribed_RNA"/>
</dbReference>
<evidence type="ECO:0000313" key="1">
    <source>
        <dbReference type="EMBL" id="JAD93341.1"/>
    </source>
</evidence>
<proteinExistence type="predicted"/>
<name>A0A0A9DZW3_ARUDO</name>
<reference evidence="1" key="2">
    <citation type="journal article" date="2015" name="Data Brief">
        <title>Shoot transcriptome of the giant reed, Arundo donax.</title>
        <authorList>
            <person name="Barrero R.A."/>
            <person name="Guerrero F.D."/>
            <person name="Moolhuijzen P."/>
            <person name="Goolsby J.A."/>
            <person name="Tidwell J."/>
            <person name="Bellgard S.E."/>
            <person name="Bellgard M.I."/>
        </authorList>
    </citation>
    <scope>NUCLEOTIDE SEQUENCE</scope>
    <source>
        <tissue evidence="1">Shoot tissue taken approximately 20 cm above the soil surface</tissue>
    </source>
</reference>
<organism evidence="1">
    <name type="scientific">Arundo donax</name>
    <name type="common">Giant reed</name>
    <name type="synonym">Donax arundinaceus</name>
    <dbReference type="NCBI Taxonomy" id="35708"/>
    <lineage>
        <taxon>Eukaryota</taxon>
        <taxon>Viridiplantae</taxon>
        <taxon>Streptophyta</taxon>
        <taxon>Embryophyta</taxon>
        <taxon>Tracheophyta</taxon>
        <taxon>Spermatophyta</taxon>
        <taxon>Magnoliopsida</taxon>
        <taxon>Liliopsida</taxon>
        <taxon>Poales</taxon>
        <taxon>Poaceae</taxon>
        <taxon>PACMAD clade</taxon>
        <taxon>Arundinoideae</taxon>
        <taxon>Arundineae</taxon>
        <taxon>Arundo</taxon>
    </lineage>
</organism>
<sequence>MNPPSNGQQVTFGTTVLVLTQNILIVASKRLFSDDVISTYITWPKCLNLAFFLGIIFSIAHCYDQQLPVSQLPITIFRPYIHLGKWVSPT</sequence>
<dbReference type="AlphaFoldDB" id="A0A0A9DZW3"/>